<comment type="caution">
    <text evidence="3">The sequence shown here is derived from an EMBL/GenBank/DDBJ whole genome shotgun (WGS) entry which is preliminary data.</text>
</comment>
<reference evidence="3" key="1">
    <citation type="submission" date="2019-08" db="EMBL/GenBank/DDBJ databases">
        <title>The improved chromosome-level genome for the pearl oyster Pinctada fucata martensii using PacBio sequencing and Hi-C.</title>
        <authorList>
            <person name="Zheng Z."/>
        </authorList>
    </citation>
    <scope>NUCLEOTIDE SEQUENCE</scope>
    <source>
        <strain evidence="3">ZZ-2019</strain>
        <tissue evidence="3">Adductor muscle</tissue>
    </source>
</reference>
<dbReference type="PROSITE" id="PS50225">
    <property type="entry name" value="SOCS"/>
    <property type="match status" value="1"/>
</dbReference>
<keyword evidence="4" id="KW-1185">Reference proteome</keyword>
<dbReference type="SMART" id="SM00969">
    <property type="entry name" value="SOCS_box"/>
    <property type="match status" value="1"/>
</dbReference>
<evidence type="ECO:0000259" key="2">
    <source>
        <dbReference type="PROSITE" id="PS50225"/>
    </source>
</evidence>
<dbReference type="SUPFAM" id="SSF48403">
    <property type="entry name" value="Ankyrin repeat"/>
    <property type="match status" value="2"/>
</dbReference>
<dbReference type="Gene3D" id="1.25.40.20">
    <property type="entry name" value="Ankyrin repeat-containing domain"/>
    <property type="match status" value="2"/>
</dbReference>
<dbReference type="Pfam" id="PF00023">
    <property type="entry name" value="Ank"/>
    <property type="match status" value="1"/>
</dbReference>
<dbReference type="PROSITE" id="PS50088">
    <property type="entry name" value="ANK_REPEAT"/>
    <property type="match status" value="1"/>
</dbReference>
<organism evidence="3 4">
    <name type="scientific">Pinctada imbricata</name>
    <name type="common">Atlantic pearl-oyster</name>
    <name type="synonym">Pinctada martensii</name>
    <dbReference type="NCBI Taxonomy" id="66713"/>
    <lineage>
        <taxon>Eukaryota</taxon>
        <taxon>Metazoa</taxon>
        <taxon>Spiralia</taxon>
        <taxon>Lophotrochozoa</taxon>
        <taxon>Mollusca</taxon>
        <taxon>Bivalvia</taxon>
        <taxon>Autobranchia</taxon>
        <taxon>Pteriomorphia</taxon>
        <taxon>Pterioida</taxon>
        <taxon>Pterioidea</taxon>
        <taxon>Pteriidae</taxon>
        <taxon>Pinctada</taxon>
    </lineage>
</organism>
<dbReference type="InterPro" id="IPR001496">
    <property type="entry name" value="SOCS_box"/>
</dbReference>
<feature type="domain" description="SOCS box" evidence="2">
    <location>
        <begin position="499"/>
        <end position="536"/>
    </location>
</feature>
<sequence length="545" mass="62286">MAGSCIPDVKLEDGIEASATKLEELDEELINLDVMQYRLTKGWDFMKNVEGVFCLHLAVCLNRKEVAKHIHSLRNTVTTGLFCFTPRHRFSYIHVAVELEMNEMAKLLLQELKTLTTFDSYFKKVSTLIIEQGNKEMCKILISSLIEGPNQRFDIRLELNELLELMKTQQKYDCLPTVVAAMKQVSYSASEKNLCKKFYGDRQIMTSLLNGTFLLPQVLLEIAVEEDDVPTVQWLTGMCKIEKVDNSVLVKATLNNSPEILKSILKASITVGIHSNPAFLFKLLEMKSQNSHHDSTIEDSGVSENELFEDYTALDWAVALDFQECTAVLREHKQRSDPAIYKFCHPFSAVNYVQSSKFDTAALITRLLNNGFTVHQCMELWKKYPTSRSPLYFAIMQQDMDVIILLLSNGADLEIWNDIFRCPFQPNILERFLYHNANICTSKGSIVNQILKSELNVSNISAYLRLVLELAYATHKEDVDKIGNFCVENEITWFDSYCSPSSLLSLCRKSFRRFCGYRIHEVVEAISIPSSIRGFLLLTEELNNF</sequence>
<dbReference type="AlphaFoldDB" id="A0AA89C3F8"/>
<evidence type="ECO:0000313" key="3">
    <source>
        <dbReference type="EMBL" id="KAK3093236.1"/>
    </source>
</evidence>
<dbReference type="EMBL" id="VSWD01000009">
    <property type="protein sequence ID" value="KAK3093236.1"/>
    <property type="molecule type" value="Genomic_DNA"/>
</dbReference>
<evidence type="ECO:0000313" key="4">
    <source>
        <dbReference type="Proteomes" id="UP001186944"/>
    </source>
</evidence>
<proteinExistence type="predicted"/>
<protein>
    <recommendedName>
        <fullName evidence="2">SOCS box domain-containing protein</fullName>
    </recommendedName>
</protein>
<accession>A0AA89C3F8</accession>
<dbReference type="InterPro" id="IPR002110">
    <property type="entry name" value="Ankyrin_rpt"/>
</dbReference>
<feature type="repeat" description="ANK" evidence="1">
    <location>
        <begin position="386"/>
        <end position="418"/>
    </location>
</feature>
<gene>
    <name evidence="3" type="ORF">FSP39_013060</name>
</gene>
<name>A0AA89C3F8_PINIB</name>
<dbReference type="InterPro" id="IPR036770">
    <property type="entry name" value="Ankyrin_rpt-contain_sf"/>
</dbReference>
<dbReference type="Proteomes" id="UP001186944">
    <property type="component" value="Unassembled WGS sequence"/>
</dbReference>
<evidence type="ECO:0000256" key="1">
    <source>
        <dbReference type="PROSITE-ProRule" id="PRU00023"/>
    </source>
</evidence>
<keyword evidence="1" id="KW-0040">ANK repeat</keyword>
<dbReference type="PROSITE" id="PS50297">
    <property type="entry name" value="ANK_REP_REGION"/>
    <property type="match status" value="1"/>
</dbReference>
<dbReference type="SMART" id="SM00248">
    <property type="entry name" value="ANK"/>
    <property type="match status" value="5"/>
</dbReference>